<keyword evidence="19" id="KW-0472">Membrane</keyword>
<feature type="transmembrane region" description="Helical" evidence="19">
    <location>
        <begin position="215"/>
        <end position="238"/>
    </location>
</feature>
<keyword evidence="11" id="KW-0460">Magnesium</keyword>
<keyword evidence="23" id="KW-1185">Reference proteome</keyword>
<evidence type="ECO:0000256" key="1">
    <source>
        <dbReference type="ARBA" id="ARBA00004496"/>
    </source>
</evidence>
<feature type="domain" description="GHMP kinase N-terminal" evidence="20">
    <location>
        <begin position="201"/>
        <end position="283"/>
    </location>
</feature>
<accession>A0AAN7Q9Y0</accession>
<dbReference type="GO" id="GO:0006695">
    <property type="term" value="P:cholesterol biosynthetic process"/>
    <property type="evidence" value="ECO:0007669"/>
    <property type="project" value="TreeGrafter"/>
</dbReference>
<keyword evidence="13 18" id="KW-0756">Sterol biosynthesis</keyword>
<reference evidence="23" key="1">
    <citation type="submission" date="2023-01" db="EMBL/GenBank/DDBJ databases">
        <title>Key to firefly adult light organ development and bioluminescence: homeobox transcription factors regulate luciferase expression and transportation to peroxisome.</title>
        <authorList>
            <person name="Fu X."/>
        </authorList>
    </citation>
    <scope>NUCLEOTIDE SEQUENCE [LARGE SCALE GENOMIC DNA]</scope>
</reference>
<dbReference type="AlphaFoldDB" id="A0AAN7Q9Y0"/>
<evidence type="ECO:0000256" key="17">
    <source>
        <dbReference type="ARBA" id="ARBA00029438"/>
    </source>
</evidence>
<evidence type="ECO:0000256" key="10">
    <source>
        <dbReference type="ARBA" id="ARBA00022840"/>
    </source>
</evidence>
<keyword evidence="19" id="KW-1133">Transmembrane helix</keyword>
<dbReference type="Pfam" id="PF00288">
    <property type="entry name" value="GHMP_kinases_N"/>
    <property type="match status" value="1"/>
</dbReference>
<evidence type="ECO:0000256" key="7">
    <source>
        <dbReference type="ARBA" id="ARBA00022723"/>
    </source>
</evidence>
<proteinExistence type="inferred from homology"/>
<keyword evidence="14 18" id="KW-0443">Lipid metabolism</keyword>
<evidence type="ECO:0000256" key="5">
    <source>
        <dbReference type="ARBA" id="ARBA00022516"/>
    </source>
</evidence>
<dbReference type="SUPFAM" id="SSF82657">
    <property type="entry name" value="BolA-like"/>
    <property type="match status" value="1"/>
</dbReference>
<evidence type="ECO:0000256" key="16">
    <source>
        <dbReference type="ARBA" id="ARBA00023221"/>
    </source>
</evidence>
<gene>
    <name evidence="22" type="ORF">RN001_003858</name>
</gene>
<name>A0AAN7Q9Y0_9COLE</name>
<dbReference type="GO" id="GO:0005829">
    <property type="term" value="C:cytosol"/>
    <property type="evidence" value="ECO:0007669"/>
    <property type="project" value="TreeGrafter"/>
</dbReference>
<dbReference type="Pfam" id="PF08544">
    <property type="entry name" value="GHMP_kinases_C"/>
    <property type="match status" value="1"/>
</dbReference>
<dbReference type="NCBIfam" id="TIGR00549">
    <property type="entry name" value="mevalon_kin"/>
    <property type="match status" value="1"/>
</dbReference>
<keyword evidence="16 18" id="KW-0753">Steroid metabolism</keyword>
<dbReference type="PANTHER" id="PTHR43290:SF2">
    <property type="entry name" value="MEVALONATE KINASE"/>
    <property type="match status" value="1"/>
</dbReference>
<dbReference type="GO" id="GO:0019287">
    <property type="term" value="P:isopentenyl diphosphate biosynthetic process, mevalonate pathway"/>
    <property type="evidence" value="ECO:0007669"/>
    <property type="project" value="TreeGrafter"/>
</dbReference>
<dbReference type="GO" id="GO:0005524">
    <property type="term" value="F:ATP binding"/>
    <property type="evidence" value="ECO:0007669"/>
    <property type="project" value="UniProtKB-KW"/>
</dbReference>
<comment type="caution">
    <text evidence="22">The sequence shown here is derived from an EMBL/GenBank/DDBJ whole genome shotgun (WGS) entry which is preliminary data.</text>
</comment>
<dbReference type="InterPro" id="IPR014721">
    <property type="entry name" value="Ribsml_uS5_D2-typ_fold_subgr"/>
</dbReference>
<keyword evidence="10 18" id="KW-0067">ATP-binding</keyword>
<evidence type="ECO:0000256" key="6">
    <source>
        <dbReference type="ARBA" id="ARBA00022679"/>
    </source>
</evidence>
<dbReference type="InterPro" id="IPR036065">
    <property type="entry name" value="BolA-like_sf"/>
</dbReference>
<evidence type="ECO:0000313" key="22">
    <source>
        <dbReference type="EMBL" id="KAK4887587.1"/>
    </source>
</evidence>
<protein>
    <recommendedName>
        <fullName evidence="3 18">Mevalonate kinase</fullName>
        <shortName evidence="18">MK</shortName>
        <ecNumber evidence="3 18">2.7.1.36</ecNumber>
    </recommendedName>
</protein>
<evidence type="ECO:0000256" key="19">
    <source>
        <dbReference type="SAM" id="Phobius"/>
    </source>
</evidence>
<dbReference type="Gene3D" id="3.30.70.890">
    <property type="entry name" value="GHMP kinase, C-terminal domain"/>
    <property type="match status" value="1"/>
</dbReference>
<dbReference type="FunFam" id="3.30.70.890:FF:000003">
    <property type="entry name" value="Mevalonate kinase"/>
    <property type="match status" value="1"/>
</dbReference>
<dbReference type="EMBL" id="JARPUR010000001">
    <property type="protein sequence ID" value="KAK4887587.1"/>
    <property type="molecule type" value="Genomic_DNA"/>
</dbReference>
<dbReference type="InterPro" id="IPR020568">
    <property type="entry name" value="Ribosomal_Su5_D2-typ_SF"/>
</dbReference>
<evidence type="ECO:0000256" key="2">
    <source>
        <dbReference type="ARBA" id="ARBA00006495"/>
    </source>
</evidence>
<comment type="pathway">
    <text evidence="17 18">Isoprenoid biosynthesis; isopentenyl diphosphate biosynthesis via mevalonate pathway; isopentenyl diphosphate from (R)-mevalonate: step 1/3.</text>
</comment>
<keyword evidence="12 18" id="KW-0752">Steroid biosynthesis</keyword>
<comment type="subcellular location">
    <subcellularLocation>
        <location evidence="1 18">Cytoplasm</location>
    </subcellularLocation>
</comment>
<organism evidence="22 23">
    <name type="scientific">Aquatica leii</name>
    <dbReference type="NCBI Taxonomy" id="1421715"/>
    <lineage>
        <taxon>Eukaryota</taxon>
        <taxon>Metazoa</taxon>
        <taxon>Ecdysozoa</taxon>
        <taxon>Arthropoda</taxon>
        <taxon>Hexapoda</taxon>
        <taxon>Insecta</taxon>
        <taxon>Pterygota</taxon>
        <taxon>Neoptera</taxon>
        <taxon>Endopterygota</taxon>
        <taxon>Coleoptera</taxon>
        <taxon>Polyphaga</taxon>
        <taxon>Elateriformia</taxon>
        <taxon>Elateroidea</taxon>
        <taxon>Lampyridae</taxon>
        <taxon>Luciolinae</taxon>
        <taxon>Aquatica</taxon>
    </lineage>
</organism>
<feature type="transmembrane region" description="Helical" evidence="19">
    <location>
        <begin position="185"/>
        <end position="203"/>
    </location>
</feature>
<dbReference type="PRINTS" id="PR00959">
    <property type="entry name" value="MEVGALKINASE"/>
</dbReference>
<evidence type="ECO:0000259" key="20">
    <source>
        <dbReference type="Pfam" id="PF00288"/>
    </source>
</evidence>
<evidence type="ECO:0000256" key="12">
    <source>
        <dbReference type="ARBA" id="ARBA00022955"/>
    </source>
</evidence>
<evidence type="ECO:0000256" key="9">
    <source>
        <dbReference type="ARBA" id="ARBA00022777"/>
    </source>
</evidence>
<sequence>MTYTEVYIRDKLIKELDAIHVEVIDESDGCGGKFSCIIVSEKSEGKPLLSRHRLVNNVLQEELKIMSLNNHLASVLKFTVSAPGKVILYGDHSVVYDKSAIASSLGLRTRLYFTETPESKYVTIEVPSVALTYTCELEVLQQRVKNLPSIKWQNPDVVNHEEFLNIVDSFIKQSSNHDLSAQQCVSLTCIFYLYFGIVQSINVKSFSIKIETDLTLGAGTGSSASFAVVIAGAFIHYLRLKSNNNKTTFTEEELGIISKWAYSVEKICHGKPSGIDNTVCTYGSMVEFRKSHGMQFFSTTELELLLVNTKQPRSTKQLVGGVAALKENHNSVVELILNAMNEIAKSALDCILEISKANQESSKKHYERLGELTNINQCMLQALGVSHPKLDDICSILKRVGLCGKLTGAGGGGYAISIVPPHIKREIIQDVIEELTSKGYEAILTKLGGSGVTVH</sequence>
<dbReference type="Gene3D" id="3.10.20.90">
    <property type="entry name" value="Phosphatidylinositol 3-kinase Catalytic Subunit, Chain A, domain 1"/>
    <property type="match status" value="1"/>
</dbReference>
<dbReference type="InterPro" id="IPR006205">
    <property type="entry name" value="Mev_gal_kin"/>
</dbReference>
<dbReference type="InterPro" id="IPR036554">
    <property type="entry name" value="GHMP_kinase_C_sf"/>
</dbReference>
<evidence type="ECO:0000313" key="23">
    <source>
        <dbReference type="Proteomes" id="UP001353858"/>
    </source>
</evidence>
<evidence type="ECO:0000256" key="18">
    <source>
        <dbReference type="RuleBase" id="RU363087"/>
    </source>
</evidence>
<evidence type="ECO:0000256" key="13">
    <source>
        <dbReference type="ARBA" id="ARBA00023011"/>
    </source>
</evidence>
<evidence type="ECO:0000256" key="8">
    <source>
        <dbReference type="ARBA" id="ARBA00022741"/>
    </source>
</evidence>
<dbReference type="EC" id="2.7.1.36" evidence="3 18"/>
<dbReference type="SUPFAM" id="SSF55060">
    <property type="entry name" value="GHMP Kinase, C-terminal domain"/>
    <property type="match status" value="1"/>
</dbReference>
<comment type="similarity">
    <text evidence="2 18">Belongs to the GHMP kinase family. Mevalonate kinase subfamily.</text>
</comment>
<evidence type="ECO:0000256" key="4">
    <source>
        <dbReference type="ARBA" id="ARBA00022490"/>
    </source>
</evidence>
<evidence type="ECO:0000256" key="14">
    <source>
        <dbReference type="ARBA" id="ARBA00023098"/>
    </source>
</evidence>
<evidence type="ECO:0000256" key="11">
    <source>
        <dbReference type="ARBA" id="ARBA00022842"/>
    </source>
</evidence>
<dbReference type="PANTHER" id="PTHR43290">
    <property type="entry name" value="MEVALONATE KINASE"/>
    <property type="match status" value="1"/>
</dbReference>
<dbReference type="Pfam" id="PF01722">
    <property type="entry name" value="BolA"/>
    <property type="match status" value="1"/>
</dbReference>
<dbReference type="Gene3D" id="3.30.230.10">
    <property type="match status" value="1"/>
</dbReference>
<dbReference type="GO" id="GO:0004496">
    <property type="term" value="F:mevalonate kinase activity"/>
    <property type="evidence" value="ECO:0007669"/>
    <property type="project" value="UniProtKB-EC"/>
</dbReference>
<dbReference type="Proteomes" id="UP001353858">
    <property type="component" value="Unassembled WGS sequence"/>
</dbReference>
<comment type="catalytic activity">
    <reaction evidence="18">
        <text>(R)-mevalonate + ATP = (R)-5-phosphomevalonate + ADP + H(+)</text>
        <dbReference type="Rhea" id="RHEA:17065"/>
        <dbReference type="ChEBI" id="CHEBI:15378"/>
        <dbReference type="ChEBI" id="CHEBI:30616"/>
        <dbReference type="ChEBI" id="CHEBI:36464"/>
        <dbReference type="ChEBI" id="CHEBI:58146"/>
        <dbReference type="ChEBI" id="CHEBI:456216"/>
        <dbReference type="EC" id="2.7.1.36"/>
    </reaction>
</comment>
<evidence type="ECO:0000259" key="21">
    <source>
        <dbReference type="Pfam" id="PF08544"/>
    </source>
</evidence>
<keyword evidence="6 18" id="KW-0808">Transferase</keyword>
<evidence type="ECO:0000256" key="15">
    <source>
        <dbReference type="ARBA" id="ARBA00023166"/>
    </source>
</evidence>
<dbReference type="SUPFAM" id="SSF54211">
    <property type="entry name" value="Ribosomal protein S5 domain 2-like"/>
    <property type="match status" value="1"/>
</dbReference>
<keyword evidence="19" id="KW-0812">Transmembrane</keyword>
<keyword evidence="9 18" id="KW-0418">Kinase</keyword>
<keyword evidence="7" id="KW-0479">Metal-binding</keyword>
<dbReference type="InterPro" id="IPR006204">
    <property type="entry name" value="GHMP_kinase_N_dom"/>
</dbReference>
<dbReference type="GO" id="GO:0046872">
    <property type="term" value="F:metal ion binding"/>
    <property type="evidence" value="ECO:0007669"/>
    <property type="project" value="UniProtKB-KW"/>
</dbReference>
<keyword evidence="15 18" id="KW-1207">Sterol metabolism</keyword>
<keyword evidence="5 18" id="KW-0444">Lipid biosynthesis</keyword>
<keyword evidence="4 18" id="KW-0963">Cytoplasm</keyword>
<evidence type="ECO:0000256" key="3">
    <source>
        <dbReference type="ARBA" id="ARBA00012103"/>
    </source>
</evidence>
<dbReference type="InterPro" id="IPR013750">
    <property type="entry name" value="GHMP_kinase_C_dom"/>
</dbReference>
<dbReference type="InterPro" id="IPR002634">
    <property type="entry name" value="BolA"/>
</dbReference>
<keyword evidence="8 18" id="KW-0547">Nucleotide-binding</keyword>
<feature type="domain" description="GHMP kinase C-terminal" evidence="21">
    <location>
        <begin position="363"/>
        <end position="431"/>
    </location>
</feature>